<reference evidence="3" key="1">
    <citation type="submission" date="2022-08" db="EMBL/GenBank/DDBJ databases">
        <authorList>
            <person name="Gutierrez-Valencia J."/>
        </authorList>
    </citation>
    <scope>NUCLEOTIDE SEQUENCE</scope>
</reference>
<gene>
    <name evidence="3" type="ORF">LITE_LOCUS24620</name>
</gene>
<dbReference type="AlphaFoldDB" id="A0AAV0LN76"/>
<feature type="compositionally biased region" description="Low complexity" evidence="2">
    <location>
        <begin position="111"/>
        <end position="121"/>
    </location>
</feature>
<organism evidence="3 4">
    <name type="scientific">Linum tenue</name>
    <dbReference type="NCBI Taxonomy" id="586396"/>
    <lineage>
        <taxon>Eukaryota</taxon>
        <taxon>Viridiplantae</taxon>
        <taxon>Streptophyta</taxon>
        <taxon>Embryophyta</taxon>
        <taxon>Tracheophyta</taxon>
        <taxon>Spermatophyta</taxon>
        <taxon>Magnoliopsida</taxon>
        <taxon>eudicotyledons</taxon>
        <taxon>Gunneridae</taxon>
        <taxon>Pentapetalae</taxon>
        <taxon>rosids</taxon>
        <taxon>fabids</taxon>
        <taxon>Malpighiales</taxon>
        <taxon>Linaceae</taxon>
        <taxon>Linum</taxon>
    </lineage>
</organism>
<feature type="region of interest" description="Disordered" evidence="2">
    <location>
        <begin position="62"/>
        <end position="148"/>
    </location>
</feature>
<dbReference type="PANTHER" id="PTHR37614:SF2">
    <property type="entry name" value="OS02G0121400 PROTEIN"/>
    <property type="match status" value="1"/>
</dbReference>
<comment type="caution">
    <text evidence="3">The sequence shown here is derived from an EMBL/GenBank/DDBJ whole genome shotgun (WGS) entry which is preliminary data.</text>
</comment>
<feature type="compositionally biased region" description="Basic and acidic residues" evidence="2">
    <location>
        <begin position="100"/>
        <end position="110"/>
    </location>
</feature>
<evidence type="ECO:0000313" key="4">
    <source>
        <dbReference type="Proteomes" id="UP001154282"/>
    </source>
</evidence>
<dbReference type="PANTHER" id="PTHR37614">
    <property type="entry name" value="OS02G0121400 PROTEIN"/>
    <property type="match status" value="1"/>
</dbReference>
<feature type="coiled-coil region" evidence="1">
    <location>
        <begin position="298"/>
        <end position="325"/>
    </location>
</feature>
<name>A0AAV0LN76_9ROSI</name>
<keyword evidence="1" id="KW-0175">Coiled coil</keyword>
<accession>A0AAV0LN76</accession>
<feature type="compositionally biased region" description="Low complexity" evidence="2">
    <location>
        <begin position="69"/>
        <end position="82"/>
    </location>
</feature>
<protein>
    <recommendedName>
        <fullName evidence="5">BZIP domain-containing protein</fullName>
    </recommendedName>
</protein>
<sequence>MKQGNNCSLLPSYFEEHEHEVASILLDLPLVIDQSKPSAASASSHHSIPFFWSGKRKRSCLSRGGRIDSSPSTAALSPSPSLRDAQQPLAAVEKSSAARGESKPKEEKEGSPTTPLSLSLSVEEESGENPPRCKRRVASAVSKKQSRKDLMEKVAESAEQRKVLRKEIENVTRYYKTLEEENSKLKAIEEQLRLGKEEKRPGLTETQLAQPRAGSVVVNENAVEESLIRKVGVVPPCSSSCSSSGNNNNNGSGAIGIDLNSGSGNVNVCFPVGEGRWEESILGDCWLRRFDDSGLRAATAATARKRRIEKRREQKERRRRGLTNIRWACWSEKNFN</sequence>
<evidence type="ECO:0008006" key="5">
    <source>
        <dbReference type="Google" id="ProtNLM"/>
    </source>
</evidence>
<dbReference type="Proteomes" id="UP001154282">
    <property type="component" value="Unassembled WGS sequence"/>
</dbReference>
<keyword evidence="4" id="KW-1185">Reference proteome</keyword>
<evidence type="ECO:0000256" key="1">
    <source>
        <dbReference type="SAM" id="Coils"/>
    </source>
</evidence>
<evidence type="ECO:0000256" key="2">
    <source>
        <dbReference type="SAM" id="MobiDB-lite"/>
    </source>
</evidence>
<dbReference type="EMBL" id="CAMGYJ010000006">
    <property type="protein sequence ID" value="CAI0435244.1"/>
    <property type="molecule type" value="Genomic_DNA"/>
</dbReference>
<proteinExistence type="predicted"/>
<evidence type="ECO:0000313" key="3">
    <source>
        <dbReference type="EMBL" id="CAI0435244.1"/>
    </source>
</evidence>